<accession>A0A7X5YIJ1</accession>
<keyword evidence="2" id="KW-1185">Reference proteome</keyword>
<evidence type="ECO:0000313" key="1">
    <source>
        <dbReference type="EMBL" id="NJC40408.1"/>
    </source>
</evidence>
<dbReference type="RefSeq" id="WP_168044688.1">
    <property type="nucleotide sequence ID" value="NZ_JAATJM010000001.1"/>
</dbReference>
<dbReference type="Proteomes" id="UP000587415">
    <property type="component" value="Unassembled WGS sequence"/>
</dbReference>
<dbReference type="AlphaFoldDB" id="A0A7X5YIJ1"/>
<organism evidence="1 2">
    <name type="scientific">Brevundimonas alba</name>
    <dbReference type="NCBI Taxonomy" id="74314"/>
    <lineage>
        <taxon>Bacteria</taxon>
        <taxon>Pseudomonadati</taxon>
        <taxon>Pseudomonadota</taxon>
        <taxon>Alphaproteobacteria</taxon>
        <taxon>Caulobacterales</taxon>
        <taxon>Caulobacteraceae</taxon>
        <taxon>Brevundimonas</taxon>
    </lineage>
</organism>
<dbReference type="EMBL" id="JAATJM010000001">
    <property type="protein sequence ID" value="NJC40408.1"/>
    <property type="molecule type" value="Genomic_DNA"/>
</dbReference>
<comment type="caution">
    <text evidence="1">The sequence shown here is derived from an EMBL/GenBank/DDBJ whole genome shotgun (WGS) entry which is preliminary data.</text>
</comment>
<evidence type="ECO:0000313" key="2">
    <source>
        <dbReference type="Proteomes" id="UP000587415"/>
    </source>
</evidence>
<proteinExistence type="predicted"/>
<reference evidence="1 2" key="1">
    <citation type="submission" date="2020-03" db="EMBL/GenBank/DDBJ databases">
        <title>Genomic Encyclopedia of Type Strains, Phase IV (KMG-IV): sequencing the most valuable type-strain genomes for metagenomic binning, comparative biology and taxonomic classification.</title>
        <authorList>
            <person name="Goeker M."/>
        </authorList>
    </citation>
    <scope>NUCLEOTIDE SEQUENCE [LARGE SCALE GENOMIC DNA]</scope>
    <source>
        <strain evidence="1 2">DSM 4736</strain>
    </source>
</reference>
<name>A0A7X5YIJ1_9CAUL</name>
<gene>
    <name evidence="1" type="ORF">GGQ87_000666</name>
</gene>
<sequence>MSGPDHEALRALAWMVEQYLSTGEELDTLSMSPRQDALTVLKREGLVDYDGVRCGSWTEAGRRLLDER</sequence>
<protein>
    <submittedName>
        <fullName evidence="1">Mn-dependent DtxR family transcriptional regulator</fullName>
    </submittedName>
</protein>